<keyword evidence="2" id="KW-1185">Reference proteome</keyword>
<organism evidence="1 2">
    <name type="scientific">Rheinheimera pacifica</name>
    <dbReference type="NCBI Taxonomy" id="173990"/>
    <lineage>
        <taxon>Bacteria</taxon>
        <taxon>Pseudomonadati</taxon>
        <taxon>Pseudomonadota</taxon>
        <taxon>Gammaproteobacteria</taxon>
        <taxon>Chromatiales</taxon>
        <taxon>Chromatiaceae</taxon>
        <taxon>Rheinheimera</taxon>
    </lineage>
</organism>
<sequence>MHGFWLLLALNGVTAPQAAPAPCAAALCWNVKPQICVTEQPNQPCQSDLQVQWYSEQKLSPCLFLAEQLIQCWQDATTGQWQQPLSWQHTELSLRNSNNVVLLQTELKVLSRKPMRRRIASPWSIF</sequence>
<name>A0A1H6JWH5_9GAMM</name>
<dbReference type="InterPro" id="IPR021559">
    <property type="entry name" value="DUF3019"/>
</dbReference>
<proteinExistence type="predicted"/>
<evidence type="ECO:0008006" key="3">
    <source>
        <dbReference type="Google" id="ProtNLM"/>
    </source>
</evidence>
<evidence type="ECO:0000313" key="2">
    <source>
        <dbReference type="Proteomes" id="UP000199371"/>
    </source>
</evidence>
<dbReference type="STRING" id="173990.SAMN05660691_00535"/>
<protein>
    <recommendedName>
        <fullName evidence="3">DUF3019 domain-containing protein</fullName>
    </recommendedName>
</protein>
<evidence type="ECO:0000313" key="1">
    <source>
        <dbReference type="EMBL" id="SEH63624.1"/>
    </source>
</evidence>
<dbReference type="EMBL" id="FNXF01000002">
    <property type="protein sequence ID" value="SEH63624.1"/>
    <property type="molecule type" value="Genomic_DNA"/>
</dbReference>
<reference evidence="2" key="1">
    <citation type="submission" date="2016-10" db="EMBL/GenBank/DDBJ databases">
        <authorList>
            <person name="Varghese N."/>
            <person name="Submissions S."/>
        </authorList>
    </citation>
    <scope>NUCLEOTIDE SEQUENCE [LARGE SCALE GENOMIC DNA]</scope>
    <source>
        <strain evidence="2">DSM 17616</strain>
    </source>
</reference>
<dbReference type="RefSeq" id="WP_092789961.1">
    <property type="nucleotide sequence ID" value="NZ_FNXF01000002.1"/>
</dbReference>
<dbReference type="Pfam" id="PF11456">
    <property type="entry name" value="DUF3019"/>
    <property type="match status" value="1"/>
</dbReference>
<dbReference type="OrthoDB" id="6387689at2"/>
<dbReference type="Proteomes" id="UP000199371">
    <property type="component" value="Unassembled WGS sequence"/>
</dbReference>
<dbReference type="AlphaFoldDB" id="A0A1H6JWH5"/>
<gene>
    <name evidence="1" type="ORF">SAMN05660691_00535</name>
</gene>
<accession>A0A1H6JWH5</accession>